<dbReference type="EMBL" id="BMJC01000001">
    <property type="protein sequence ID" value="GGA88128.1"/>
    <property type="molecule type" value="Genomic_DNA"/>
</dbReference>
<evidence type="ECO:0000256" key="3">
    <source>
        <dbReference type="ARBA" id="ARBA00023015"/>
    </source>
</evidence>
<keyword evidence="4 7" id="KW-0238">DNA-binding</keyword>
<dbReference type="Gene3D" id="1.10.10.10">
    <property type="entry name" value="Winged helix-like DNA-binding domain superfamily/Winged helix DNA-binding domain"/>
    <property type="match status" value="1"/>
</dbReference>
<keyword evidence="3" id="KW-0805">Transcription regulation</keyword>
<dbReference type="PANTHER" id="PTHR48111:SF22">
    <property type="entry name" value="REGULATOR OF RPOS"/>
    <property type="match status" value="1"/>
</dbReference>
<dbReference type="Pfam" id="PF00486">
    <property type="entry name" value="Trans_reg_C"/>
    <property type="match status" value="1"/>
</dbReference>
<feature type="modified residue" description="4-aspartylphosphate" evidence="6">
    <location>
        <position position="51"/>
    </location>
</feature>
<evidence type="ECO:0000259" key="8">
    <source>
        <dbReference type="PROSITE" id="PS50110"/>
    </source>
</evidence>
<gene>
    <name evidence="10" type="primary">ylcA</name>
    <name evidence="10" type="ORF">GCM10011511_09130</name>
</gene>
<dbReference type="GO" id="GO:0000976">
    <property type="term" value="F:transcription cis-regulatory region binding"/>
    <property type="evidence" value="ECO:0007669"/>
    <property type="project" value="TreeGrafter"/>
</dbReference>
<accession>A0A8J2U9D2</accession>
<dbReference type="InterPro" id="IPR039420">
    <property type="entry name" value="WalR-like"/>
</dbReference>
<feature type="DNA-binding region" description="OmpR/PhoB-type" evidence="7">
    <location>
        <begin position="125"/>
        <end position="223"/>
    </location>
</feature>
<reference evidence="10" key="1">
    <citation type="journal article" date="2014" name="Int. J. Syst. Evol. Microbiol.">
        <title>Complete genome sequence of Corynebacterium casei LMG S-19264T (=DSM 44701T), isolated from a smear-ripened cheese.</title>
        <authorList>
            <consortium name="US DOE Joint Genome Institute (JGI-PGF)"/>
            <person name="Walter F."/>
            <person name="Albersmeier A."/>
            <person name="Kalinowski J."/>
            <person name="Ruckert C."/>
        </authorList>
    </citation>
    <scope>NUCLEOTIDE SEQUENCE</scope>
    <source>
        <strain evidence="10">CGMCC 1.15448</strain>
    </source>
</reference>
<evidence type="ECO:0000256" key="6">
    <source>
        <dbReference type="PROSITE-ProRule" id="PRU00169"/>
    </source>
</evidence>
<evidence type="ECO:0000256" key="5">
    <source>
        <dbReference type="ARBA" id="ARBA00023163"/>
    </source>
</evidence>
<keyword evidence="5" id="KW-0804">Transcription</keyword>
<keyword evidence="2" id="KW-0902">Two-component regulatory system</keyword>
<dbReference type="GO" id="GO:0000156">
    <property type="term" value="F:phosphorelay response regulator activity"/>
    <property type="evidence" value="ECO:0007669"/>
    <property type="project" value="TreeGrafter"/>
</dbReference>
<dbReference type="Proteomes" id="UP000607559">
    <property type="component" value="Unassembled WGS sequence"/>
</dbReference>
<feature type="domain" description="OmpR/PhoB-type" evidence="9">
    <location>
        <begin position="125"/>
        <end position="223"/>
    </location>
</feature>
<dbReference type="GO" id="GO:0032993">
    <property type="term" value="C:protein-DNA complex"/>
    <property type="evidence" value="ECO:0007669"/>
    <property type="project" value="TreeGrafter"/>
</dbReference>
<dbReference type="InterPro" id="IPR001867">
    <property type="entry name" value="OmpR/PhoB-type_DNA-bd"/>
</dbReference>
<dbReference type="Gene3D" id="6.10.250.690">
    <property type="match status" value="1"/>
</dbReference>
<dbReference type="FunFam" id="1.10.10.10:FF:000005">
    <property type="entry name" value="Two-component system response regulator"/>
    <property type="match status" value="1"/>
</dbReference>
<keyword evidence="11" id="KW-1185">Reference proteome</keyword>
<dbReference type="GO" id="GO:0005829">
    <property type="term" value="C:cytosol"/>
    <property type="evidence" value="ECO:0007669"/>
    <property type="project" value="TreeGrafter"/>
</dbReference>
<proteinExistence type="predicted"/>
<feature type="domain" description="Response regulatory" evidence="8">
    <location>
        <begin position="2"/>
        <end position="116"/>
    </location>
</feature>
<evidence type="ECO:0000256" key="1">
    <source>
        <dbReference type="ARBA" id="ARBA00022553"/>
    </source>
</evidence>
<evidence type="ECO:0000313" key="11">
    <source>
        <dbReference type="Proteomes" id="UP000607559"/>
    </source>
</evidence>
<dbReference type="RefSeq" id="WP_188928996.1">
    <property type="nucleotide sequence ID" value="NZ_BMJC01000001.1"/>
</dbReference>
<protein>
    <submittedName>
        <fullName evidence="10">DNA-binding response regulator</fullName>
    </submittedName>
</protein>
<dbReference type="SUPFAM" id="SSF52172">
    <property type="entry name" value="CheY-like"/>
    <property type="match status" value="1"/>
</dbReference>
<comment type="caution">
    <text evidence="10">The sequence shown here is derived from an EMBL/GenBank/DDBJ whole genome shotgun (WGS) entry which is preliminary data.</text>
</comment>
<dbReference type="CDD" id="cd00383">
    <property type="entry name" value="trans_reg_C"/>
    <property type="match status" value="1"/>
</dbReference>
<dbReference type="Pfam" id="PF00072">
    <property type="entry name" value="Response_reg"/>
    <property type="match status" value="1"/>
</dbReference>
<sequence length="224" mass="24872">MIILLVDGNILAADFIKKGLSENGFQVDIAGDGLAGKRLFETGNYDLVMMDIALPHIDGLELCRQMRQKRSDLPILIVTGRGNTQDKVAGLGSGADDYLLKPFHFEELLARIHALLRRRAPNAAGRSFKAADLEVDAFKRTVTRGGKSLQLTATEFSLLVLLITHKNRVLSKAFISASIWGIDFERRTNLVSVYINYLRGKIDKGFDVPLILTVINEGYMLKEP</sequence>
<evidence type="ECO:0000313" key="10">
    <source>
        <dbReference type="EMBL" id="GGA88128.1"/>
    </source>
</evidence>
<organism evidence="10 11">
    <name type="scientific">Puia dinghuensis</name>
    <dbReference type="NCBI Taxonomy" id="1792502"/>
    <lineage>
        <taxon>Bacteria</taxon>
        <taxon>Pseudomonadati</taxon>
        <taxon>Bacteroidota</taxon>
        <taxon>Chitinophagia</taxon>
        <taxon>Chitinophagales</taxon>
        <taxon>Chitinophagaceae</taxon>
        <taxon>Puia</taxon>
    </lineage>
</organism>
<dbReference type="PROSITE" id="PS51755">
    <property type="entry name" value="OMPR_PHOB"/>
    <property type="match status" value="1"/>
</dbReference>
<dbReference type="PANTHER" id="PTHR48111">
    <property type="entry name" value="REGULATOR OF RPOS"/>
    <property type="match status" value="1"/>
</dbReference>
<evidence type="ECO:0000256" key="2">
    <source>
        <dbReference type="ARBA" id="ARBA00023012"/>
    </source>
</evidence>
<dbReference type="CDD" id="cd17624">
    <property type="entry name" value="REC_OmpR_PmrA-like"/>
    <property type="match status" value="1"/>
</dbReference>
<dbReference type="PROSITE" id="PS50110">
    <property type="entry name" value="RESPONSE_REGULATORY"/>
    <property type="match status" value="1"/>
</dbReference>
<dbReference type="InterPro" id="IPR016032">
    <property type="entry name" value="Sig_transdc_resp-reg_C-effctor"/>
</dbReference>
<dbReference type="GO" id="GO:0006355">
    <property type="term" value="P:regulation of DNA-templated transcription"/>
    <property type="evidence" value="ECO:0007669"/>
    <property type="project" value="InterPro"/>
</dbReference>
<evidence type="ECO:0000256" key="4">
    <source>
        <dbReference type="ARBA" id="ARBA00023125"/>
    </source>
</evidence>
<dbReference type="SMART" id="SM00448">
    <property type="entry name" value="REC"/>
    <property type="match status" value="1"/>
</dbReference>
<dbReference type="InterPro" id="IPR001789">
    <property type="entry name" value="Sig_transdc_resp-reg_receiver"/>
</dbReference>
<dbReference type="Gene3D" id="3.40.50.2300">
    <property type="match status" value="1"/>
</dbReference>
<keyword evidence="1 6" id="KW-0597">Phosphoprotein</keyword>
<reference evidence="10" key="2">
    <citation type="submission" date="2020-09" db="EMBL/GenBank/DDBJ databases">
        <authorList>
            <person name="Sun Q."/>
            <person name="Zhou Y."/>
        </authorList>
    </citation>
    <scope>NUCLEOTIDE SEQUENCE</scope>
    <source>
        <strain evidence="10">CGMCC 1.15448</strain>
    </source>
</reference>
<evidence type="ECO:0000256" key="7">
    <source>
        <dbReference type="PROSITE-ProRule" id="PRU01091"/>
    </source>
</evidence>
<dbReference type="InterPro" id="IPR011006">
    <property type="entry name" value="CheY-like_superfamily"/>
</dbReference>
<dbReference type="AlphaFoldDB" id="A0A8J2U9D2"/>
<dbReference type="InterPro" id="IPR036388">
    <property type="entry name" value="WH-like_DNA-bd_sf"/>
</dbReference>
<dbReference type="SUPFAM" id="SSF46894">
    <property type="entry name" value="C-terminal effector domain of the bipartite response regulators"/>
    <property type="match status" value="1"/>
</dbReference>
<dbReference type="SMART" id="SM00862">
    <property type="entry name" value="Trans_reg_C"/>
    <property type="match status" value="1"/>
</dbReference>
<evidence type="ECO:0000259" key="9">
    <source>
        <dbReference type="PROSITE" id="PS51755"/>
    </source>
</evidence>
<name>A0A8J2U9D2_9BACT</name>